<name>A0A3P3VNC5_9GAMM</name>
<keyword evidence="1" id="KW-0805">Transcription regulation</keyword>
<dbReference type="PROSITE" id="PS01124">
    <property type="entry name" value="HTH_ARAC_FAMILY_2"/>
    <property type="match status" value="1"/>
</dbReference>
<organism evidence="5 6">
    <name type="scientific">Aestuariirhabdus litorea</name>
    <dbReference type="NCBI Taxonomy" id="2528527"/>
    <lineage>
        <taxon>Bacteria</taxon>
        <taxon>Pseudomonadati</taxon>
        <taxon>Pseudomonadota</taxon>
        <taxon>Gammaproteobacteria</taxon>
        <taxon>Oceanospirillales</taxon>
        <taxon>Aestuariirhabdaceae</taxon>
        <taxon>Aestuariirhabdus</taxon>
    </lineage>
</organism>
<keyword evidence="3" id="KW-0804">Transcription</keyword>
<dbReference type="Gene3D" id="1.10.10.60">
    <property type="entry name" value="Homeodomain-like"/>
    <property type="match status" value="1"/>
</dbReference>
<dbReference type="SUPFAM" id="SSF46689">
    <property type="entry name" value="Homeodomain-like"/>
    <property type="match status" value="1"/>
</dbReference>
<dbReference type="GO" id="GO:0005829">
    <property type="term" value="C:cytosol"/>
    <property type="evidence" value="ECO:0007669"/>
    <property type="project" value="TreeGrafter"/>
</dbReference>
<dbReference type="PANTHER" id="PTHR47894:SF1">
    <property type="entry name" value="HTH-TYPE TRANSCRIPTIONAL REGULATOR VQSM"/>
    <property type="match status" value="1"/>
</dbReference>
<dbReference type="GO" id="GO:0000976">
    <property type="term" value="F:transcription cis-regulatory region binding"/>
    <property type="evidence" value="ECO:0007669"/>
    <property type="project" value="TreeGrafter"/>
</dbReference>
<dbReference type="InterPro" id="IPR032687">
    <property type="entry name" value="AraC-type_N"/>
</dbReference>
<keyword evidence="6" id="KW-1185">Reference proteome</keyword>
<proteinExistence type="predicted"/>
<evidence type="ECO:0000313" key="5">
    <source>
        <dbReference type="EMBL" id="RRJ83209.1"/>
    </source>
</evidence>
<evidence type="ECO:0000256" key="2">
    <source>
        <dbReference type="ARBA" id="ARBA00023125"/>
    </source>
</evidence>
<dbReference type="Pfam" id="PF12625">
    <property type="entry name" value="Arabinose_bd"/>
    <property type="match status" value="1"/>
</dbReference>
<dbReference type="Proteomes" id="UP000280792">
    <property type="component" value="Unassembled WGS sequence"/>
</dbReference>
<evidence type="ECO:0000256" key="1">
    <source>
        <dbReference type="ARBA" id="ARBA00023015"/>
    </source>
</evidence>
<feature type="domain" description="HTH araC/xylS-type" evidence="4">
    <location>
        <begin position="235"/>
        <end position="334"/>
    </location>
</feature>
<dbReference type="EMBL" id="QWEZ01000002">
    <property type="protein sequence ID" value="RRJ83209.1"/>
    <property type="molecule type" value="Genomic_DNA"/>
</dbReference>
<protein>
    <submittedName>
        <fullName evidence="5">AraC family transcriptional regulator</fullName>
    </submittedName>
</protein>
<reference evidence="5 6" key="1">
    <citation type="submission" date="2018-08" db="EMBL/GenBank/DDBJ databases">
        <authorList>
            <person name="Khan S.A."/>
        </authorList>
    </citation>
    <scope>NUCLEOTIDE SEQUENCE [LARGE SCALE GENOMIC DNA]</scope>
    <source>
        <strain evidence="5 6">GTF-13</strain>
    </source>
</reference>
<evidence type="ECO:0000259" key="4">
    <source>
        <dbReference type="PROSITE" id="PS01124"/>
    </source>
</evidence>
<dbReference type="Pfam" id="PF12833">
    <property type="entry name" value="HTH_18"/>
    <property type="match status" value="1"/>
</dbReference>
<evidence type="ECO:0000256" key="3">
    <source>
        <dbReference type="ARBA" id="ARBA00023163"/>
    </source>
</evidence>
<accession>A0A3P3VNC5</accession>
<evidence type="ECO:0000313" key="6">
    <source>
        <dbReference type="Proteomes" id="UP000280792"/>
    </source>
</evidence>
<comment type="caution">
    <text evidence="5">The sequence shown here is derived from an EMBL/GenBank/DDBJ whole genome shotgun (WGS) entry which is preliminary data.</text>
</comment>
<dbReference type="SMART" id="SM00342">
    <property type="entry name" value="HTH_ARAC"/>
    <property type="match status" value="1"/>
</dbReference>
<gene>
    <name evidence="5" type="ORF">D0544_15355</name>
</gene>
<dbReference type="RefSeq" id="WP_125017675.1">
    <property type="nucleotide sequence ID" value="NZ_QWEZ01000002.1"/>
</dbReference>
<dbReference type="PANTHER" id="PTHR47894">
    <property type="entry name" value="HTH-TYPE TRANSCRIPTIONAL REGULATOR GADX"/>
    <property type="match status" value="1"/>
</dbReference>
<dbReference type="InterPro" id="IPR018060">
    <property type="entry name" value="HTH_AraC"/>
</dbReference>
<dbReference type="InterPro" id="IPR009057">
    <property type="entry name" value="Homeodomain-like_sf"/>
</dbReference>
<dbReference type="AlphaFoldDB" id="A0A3P3VNC5"/>
<keyword evidence="2" id="KW-0238">DNA-binding</keyword>
<reference evidence="5 6" key="2">
    <citation type="submission" date="2018-12" db="EMBL/GenBank/DDBJ databases">
        <title>Simiduia agarivorans gen. nov., sp. nov., a marine, agarolytic bacterium isolated from shallow coastal water from Keelung, Taiwan.</title>
        <authorList>
            <person name="Shieh W.Y."/>
        </authorList>
    </citation>
    <scope>NUCLEOTIDE SEQUENCE [LARGE SCALE GENOMIC DNA]</scope>
    <source>
        <strain evidence="5 6">GTF-13</strain>
    </source>
</reference>
<sequence>MSSVQRTRISILGLKPSLQVMVQRGYDPNRCLAGCGIEPAQLEEPDLQISRQQEFRFYRNLIDLSGDPRIGLLLGEAYPPQRYGLFGYAMLSAVTFGDAMELVDKFGILTFSHFDISIVQRDQLAAMEMRDSIGLDPDLLRLYSDRDVSAAALAVEEILGQRVPAREVYLMHNGGGDETLYRDYFGCPVRFSQKFNAYGFDPTLMARPLPLADRQNSQYFARQCQLLLDRLSSQSRLVDEIRQRVLATPGYFPDAEQMADLLAISPRTLRRRLSAEGSSYQEIIGEIRYELARQYLATSLPVEKIAELLGYSEPGNFTHAFKRWSGQAPSRFQP</sequence>
<dbReference type="GO" id="GO:0003700">
    <property type="term" value="F:DNA-binding transcription factor activity"/>
    <property type="evidence" value="ECO:0007669"/>
    <property type="project" value="InterPro"/>
</dbReference>